<keyword evidence="6" id="KW-1185">Reference proteome</keyword>
<feature type="chain" id="PRO_5044835084" description="Peptidase S1 domain-containing protein" evidence="3">
    <location>
        <begin position="22"/>
        <end position="304"/>
    </location>
</feature>
<dbReference type="PROSITE" id="PS00134">
    <property type="entry name" value="TRYPSIN_HIS"/>
    <property type="match status" value="1"/>
</dbReference>
<dbReference type="CDD" id="cd00190">
    <property type="entry name" value="Tryp_SPc"/>
    <property type="match status" value="1"/>
</dbReference>
<evidence type="ECO:0000256" key="2">
    <source>
        <dbReference type="ARBA" id="ARBA00024195"/>
    </source>
</evidence>
<dbReference type="Gene3D" id="2.40.10.10">
    <property type="entry name" value="Trypsin-like serine proteases"/>
    <property type="match status" value="1"/>
</dbReference>
<evidence type="ECO:0000259" key="4">
    <source>
        <dbReference type="PROSITE" id="PS50240"/>
    </source>
</evidence>
<dbReference type="InterPro" id="IPR018114">
    <property type="entry name" value="TRYPSIN_HIS"/>
</dbReference>
<keyword evidence="3" id="KW-0732">Signal</keyword>
<accession>A0ABD2VYW6</accession>
<comment type="caution">
    <text evidence="5">The sequence shown here is derived from an EMBL/GenBank/DDBJ whole genome shotgun (WGS) entry which is preliminary data.</text>
</comment>
<keyword evidence="1" id="KW-1015">Disulfide bond</keyword>
<dbReference type="InterPro" id="IPR001314">
    <property type="entry name" value="Peptidase_S1A"/>
</dbReference>
<sequence>MRKKSFFSLFLGLQLIDLITSNAIGKNRTIKGEFALPGQFPHQVSIQAMTLRNCTEHFCGGSIIDRWHILTAAHCFTNQALREFLDIPWTVVAGTVDLKDRDHGVYRDVDTIFIPYNYTENEIDEFDYDIAVLKLREPMPIGIEPYIDFVDLPRPDQYLPPDHREAVMSGFGTYYQTDMPDGEIVSGPISQFLRFARAPINVEEPGDGCYDDQVCVEAPDHLGGFCFGDSGGPLYDEDLQTLIGVISHHSHYYCGDVSKYTRVSAYLDFIKAVRDDKFDDYNMVWYYNPHNYSLEYPKLSVCDI</sequence>
<dbReference type="AlphaFoldDB" id="A0ABD2VYW6"/>
<dbReference type="InterPro" id="IPR001254">
    <property type="entry name" value="Trypsin_dom"/>
</dbReference>
<protein>
    <recommendedName>
        <fullName evidence="4">Peptidase S1 domain-containing protein</fullName>
    </recommendedName>
</protein>
<dbReference type="Proteomes" id="UP001627154">
    <property type="component" value="Unassembled WGS sequence"/>
</dbReference>
<dbReference type="PROSITE" id="PS50240">
    <property type="entry name" value="TRYPSIN_DOM"/>
    <property type="match status" value="1"/>
</dbReference>
<evidence type="ECO:0000256" key="1">
    <source>
        <dbReference type="ARBA" id="ARBA00023157"/>
    </source>
</evidence>
<dbReference type="SUPFAM" id="SSF50494">
    <property type="entry name" value="Trypsin-like serine proteases"/>
    <property type="match status" value="1"/>
</dbReference>
<name>A0ABD2VYW6_9HYME</name>
<dbReference type="EMBL" id="JBJJXI010000153">
    <property type="protein sequence ID" value="KAL3385617.1"/>
    <property type="molecule type" value="Genomic_DNA"/>
</dbReference>
<dbReference type="InterPro" id="IPR043504">
    <property type="entry name" value="Peptidase_S1_PA_chymotrypsin"/>
</dbReference>
<dbReference type="InterPro" id="IPR009003">
    <property type="entry name" value="Peptidase_S1_PA"/>
</dbReference>
<evidence type="ECO:0000313" key="6">
    <source>
        <dbReference type="Proteomes" id="UP001627154"/>
    </source>
</evidence>
<feature type="domain" description="Peptidase S1" evidence="4">
    <location>
        <begin position="29"/>
        <end position="275"/>
    </location>
</feature>
<proteinExistence type="inferred from homology"/>
<dbReference type="PRINTS" id="PR00722">
    <property type="entry name" value="CHYMOTRYPSIN"/>
</dbReference>
<reference evidence="5 6" key="1">
    <citation type="journal article" date="2024" name="bioRxiv">
        <title>A reference genome for Trichogramma kaykai: A tiny desert-dwelling parasitoid wasp with competing sex-ratio distorters.</title>
        <authorList>
            <person name="Culotta J."/>
            <person name="Lindsey A.R."/>
        </authorList>
    </citation>
    <scope>NUCLEOTIDE SEQUENCE [LARGE SCALE GENOMIC DNA]</scope>
    <source>
        <strain evidence="5 6">KSX58</strain>
    </source>
</reference>
<dbReference type="SMART" id="SM00020">
    <property type="entry name" value="Tryp_SPc"/>
    <property type="match status" value="1"/>
</dbReference>
<dbReference type="InterPro" id="IPR051487">
    <property type="entry name" value="Ser/Thr_Proteases_Immune/Dev"/>
</dbReference>
<feature type="signal peptide" evidence="3">
    <location>
        <begin position="1"/>
        <end position="21"/>
    </location>
</feature>
<evidence type="ECO:0000313" key="5">
    <source>
        <dbReference type="EMBL" id="KAL3385617.1"/>
    </source>
</evidence>
<gene>
    <name evidence="5" type="ORF">TKK_018685</name>
</gene>
<dbReference type="FunFam" id="2.40.10.10:FF:000068">
    <property type="entry name" value="transmembrane protease serine 2"/>
    <property type="match status" value="1"/>
</dbReference>
<dbReference type="Pfam" id="PF00089">
    <property type="entry name" value="Trypsin"/>
    <property type="match status" value="1"/>
</dbReference>
<organism evidence="5 6">
    <name type="scientific">Trichogramma kaykai</name>
    <dbReference type="NCBI Taxonomy" id="54128"/>
    <lineage>
        <taxon>Eukaryota</taxon>
        <taxon>Metazoa</taxon>
        <taxon>Ecdysozoa</taxon>
        <taxon>Arthropoda</taxon>
        <taxon>Hexapoda</taxon>
        <taxon>Insecta</taxon>
        <taxon>Pterygota</taxon>
        <taxon>Neoptera</taxon>
        <taxon>Endopterygota</taxon>
        <taxon>Hymenoptera</taxon>
        <taxon>Apocrita</taxon>
        <taxon>Proctotrupomorpha</taxon>
        <taxon>Chalcidoidea</taxon>
        <taxon>Trichogrammatidae</taxon>
        <taxon>Trichogramma</taxon>
    </lineage>
</organism>
<evidence type="ECO:0000256" key="3">
    <source>
        <dbReference type="SAM" id="SignalP"/>
    </source>
</evidence>
<dbReference type="PANTHER" id="PTHR24256">
    <property type="entry name" value="TRYPTASE-RELATED"/>
    <property type="match status" value="1"/>
</dbReference>
<comment type="similarity">
    <text evidence="2">Belongs to the peptidase S1 family. CLIP subfamily.</text>
</comment>